<reference evidence="4" key="1">
    <citation type="journal article" date="2009" name="Science">
        <title>The B73 maize genome: complexity, diversity, and dynamics.</title>
        <authorList>
            <person name="Schnable P.S."/>
            <person name="Ware D."/>
            <person name="Fulton R.S."/>
            <person name="Stein J.C."/>
            <person name="Wei F."/>
            <person name="Pasternak S."/>
            <person name="Liang C."/>
            <person name="Zhang J."/>
            <person name="Fulton L."/>
            <person name="Graves T.A."/>
            <person name="Minx P."/>
            <person name="Reily A.D."/>
            <person name="Courtney L."/>
            <person name="Kruchowski S.S."/>
            <person name="Tomlinson C."/>
            <person name="Strong C."/>
            <person name="Delehaunty K."/>
            <person name="Fronick C."/>
            <person name="Courtney B."/>
            <person name="Rock S.M."/>
            <person name="Belter E."/>
            <person name="Du F."/>
            <person name="Kim K."/>
            <person name="Abbott R.M."/>
            <person name="Cotton M."/>
            <person name="Levy A."/>
            <person name="Marchetto P."/>
            <person name="Ochoa K."/>
            <person name="Jackson S.M."/>
            <person name="Gillam B."/>
            <person name="Chen W."/>
            <person name="Yan L."/>
            <person name="Higginbotham J."/>
            <person name="Cardenas M."/>
            <person name="Waligorski J."/>
            <person name="Applebaum E."/>
            <person name="Phelps L."/>
            <person name="Falcone J."/>
            <person name="Kanchi K."/>
            <person name="Thane T."/>
            <person name="Scimone A."/>
            <person name="Thane N."/>
            <person name="Henke J."/>
            <person name="Wang T."/>
            <person name="Ruppert J."/>
            <person name="Shah N."/>
            <person name="Rotter K."/>
            <person name="Hodges J."/>
            <person name="Ingenthron E."/>
            <person name="Cordes M."/>
            <person name="Kohlberg S."/>
            <person name="Sgro J."/>
            <person name="Delgado B."/>
            <person name="Mead K."/>
            <person name="Chinwalla A."/>
            <person name="Leonard S."/>
            <person name="Crouse K."/>
            <person name="Collura K."/>
            <person name="Kudrna D."/>
            <person name="Currie J."/>
            <person name="He R."/>
            <person name="Angelova A."/>
            <person name="Rajasekar S."/>
            <person name="Mueller T."/>
            <person name="Lomeli R."/>
            <person name="Scara G."/>
            <person name="Ko A."/>
            <person name="Delaney K."/>
            <person name="Wissotski M."/>
            <person name="Lopez G."/>
            <person name="Campos D."/>
            <person name="Braidotti M."/>
            <person name="Ashley E."/>
            <person name="Golser W."/>
            <person name="Kim H."/>
            <person name="Lee S."/>
            <person name="Lin J."/>
            <person name="Dujmic Z."/>
            <person name="Kim W."/>
            <person name="Talag J."/>
            <person name="Zuccolo A."/>
            <person name="Fan C."/>
            <person name="Sebastian A."/>
            <person name="Kramer M."/>
            <person name="Spiegel L."/>
            <person name="Nascimento L."/>
            <person name="Zutavern T."/>
            <person name="Miller B."/>
            <person name="Ambroise C."/>
            <person name="Muller S."/>
            <person name="Spooner W."/>
            <person name="Narechania A."/>
            <person name="Ren L."/>
            <person name="Wei S."/>
            <person name="Kumari S."/>
            <person name="Faga B."/>
            <person name="Levy M.J."/>
            <person name="McMahan L."/>
            <person name="Van Buren P."/>
            <person name="Vaughn M.W."/>
            <person name="Ying K."/>
            <person name="Yeh C.-T."/>
            <person name="Emrich S.J."/>
            <person name="Jia Y."/>
            <person name="Kalyanaraman A."/>
            <person name="Hsia A.-P."/>
            <person name="Barbazuk W.B."/>
            <person name="Baucom R.S."/>
            <person name="Brutnell T.P."/>
            <person name="Carpita N.C."/>
            <person name="Chaparro C."/>
            <person name="Chia J.-M."/>
            <person name="Deragon J.-M."/>
            <person name="Estill J.C."/>
            <person name="Fu Y."/>
            <person name="Jeddeloh J.A."/>
            <person name="Han Y."/>
            <person name="Lee H."/>
            <person name="Li P."/>
            <person name="Lisch D.R."/>
            <person name="Liu S."/>
            <person name="Liu Z."/>
            <person name="Nagel D.H."/>
            <person name="McCann M.C."/>
            <person name="SanMiguel P."/>
            <person name="Myers A.M."/>
            <person name="Nettleton D."/>
            <person name="Nguyen J."/>
            <person name="Penning B.W."/>
            <person name="Ponnala L."/>
            <person name="Schneider K.L."/>
            <person name="Schwartz D.C."/>
            <person name="Sharma A."/>
            <person name="Soderlund C."/>
            <person name="Springer N.M."/>
            <person name="Sun Q."/>
            <person name="Wang H."/>
            <person name="Waterman M."/>
            <person name="Westerman R."/>
            <person name="Wolfgruber T.K."/>
            <person name="Yang L."/>
            <person name="Yu Y."/>
            <person name="Zhang L."/>
            <person name="Zhou S."/>
            <person name="Zhu Q."/>
            <person name="Bennetzen J.L."/>
            <person name="Dawe R.K."/>
            <person name="Jiang J."/>
            <person name="Jiang N."/>
            <person name="Presting G.G."/>
            <person name="Wessler S.R."/>
            <person name="Aluru S."/>
            <person name="Martienssen R.A."/>
            <person name="Clifton S.W."/>
            <person name="McCombie W.R."/>
            <person name="Wing R.A."/>
            <person name="Wilson R.K."/>
        </authorList>
    </citation>
    <scope>NUCLEOTIDE SEQUENCE [LARGE SCALE GENOMIC DNA]</scope>
    <source>
        <strain evidence="4">cv. B73</strain>
    </source>
</reference>
<dbReference type="OMA" id="PRQINRS"/>
<evidence type="ECO:0000313" key="2">
    <source>
        <dbReference type="EMBL" id="AQK91973.1"/>
    </source>
</evidence>
<dbReference type="ExpressionAtlas" id="K7VD56">
    <property type="expression patterns" value="baseline and differential"/>
</dbReference>
<dbReference type="OrthoDB" id="649277at2759"/>
<feature type="region of interest" description="Disordered" evidence="1">
    <location>
        <begin position="42"/>
        <end position="63"/>
    </location>
</feature>
<dbReference type="eggNOG" id="ENOG502QVXQ">
    <property type="taxonomic scope" value="Eukaryota"/>
</dbReference>
<sequence length="754" mass="81923">MSDFVGSRYTKQEDFHVLLSKKDPGEPPEHKHVLWMAHWTKASSNNGSSNPLEGTTKGTTTKDSETLPYEFTESTVAKRLMVGVSHGSASMQHDRQFNSSVWGMARHISNELGPKNSEHVDGSFEKFVKKDAVNLRARAVVSETYSVHKLSELPLDFQHLGNSDDPSPDWSHFPMFEINRKIDSILNRKRRSAPLNLNASASHVLALSSQEYMMHSHQIADENLDMCRPAEGFASHLEDPAGLNSDPSGPKLKGQLLDTVSCSCSKDDTNSADCLIDEQHTSHYFANSKHELPSVSNEKKFKFAGNNHNRILASASHKHESVAEAMFCAPVLGSELQNEPITISNIGKKDGENFHEMYNCNSKAVPCSLLAHEHHRHLKTQRTESAGNLKVCTLPDQQTANELADKSNGDLLTYGPKPKKGSCNRRSLYLFEKLTIPSKSQSAYPKNSASSGKSSGFGVCMYGTNIGSQLFGAQNQSSSKTETLHSDALIGSKSSAGIASLSAQKDNGCPAPAPAPAPDEAKSEQLAAPSSNTKQGGESAYSKEDGSHNLNEGHDVSSKAAIGSKQPCMPGAGITNLDLILSQMSRMRNQIPSGGVTQPPIGAEPSDRWLKRLQLGVPDPDVLGSKTKRPKVGDSPPPPRQINRSFDVALPCNPGKQEEQSLNGGGKVQGRAPPIPEKSVNRWIGRWCQGGTPVFREGPGQGRQATKPAGRLSEELEGQFFPSTAAMAMMGRAMHKLRPCEQQQKGPFVVWKID</sequence>
<proteinExistence type="evidence at protein level"/>
<evidence type="ECO:0000256" key="1">
    <source>
        <dbReference type="SAM" id="MobiDB-lite"/>
    </source>
</evidence>
<evidence type="ECO:0008006" key="6">
    <source>
        <dbReference type="Google" id="ProtNLM"/>
    </source>
</evidence>
<evidence type="ECO:0000313" key="4">
    <source>
        <dbReference type="Proteomes" id="UP000007305"/>
    </source>
</evidence>
<dbReference type="FunCoup" id="K7VD56">
    <property type="interactions" value="19"/>
</dbReference>
<reference evidence="3" key="4">
    <citation type="submission" date="2021-05" db="UniProtKB">
        <authorList>
            <consortium name="EnsemblPlants"/>
        </authorList>
    </citation>
    <scope>IDENTIFICATION</scope>
    <source>
        <strain evidence="3">cv. B73</strain>
    </source>
</reference>
<dbReference type="IntAct" id="K7VD56">
    <property type="interactions" value="2"/>
</dbReference>
<feature type="region of interest" description="Disordered" evidence="1">
    <location>
        <begin position="501"/>
        <end position="555"/>
    </location>
</feature>
<dbReference type="PANTHER" id="PTHR36062">
    <property type="entry name" value="OS01G0687300 PROTEIN"/>
    <property type="match status" value="1"/>
</dbReference>
<name>K7VD56_MAIZE</name>
<dbReference type="PaxDb" id="4577-GRMZM2G098999_P01"/>
<dbReference type="Proteomes" id="UP000007305">
    <property type="component" value="Chromosome 8"/>
</dbReference>
<dbReference type="Gramene" id="Zm00001eb342970_T002">
    <property type="protein sequence ID" value="Zm00001eb342970_P002"/>
    <property type="gene ID" value="Zm00001eb342970"/>
</dbReference>
<dbReference type="EnsemblPlants" id="Zm00001eb342970_T002">
    <property type="protein sequence ID" value="Zm00001eb342970_P002"/>
    <property type="gene ID" value="Zm00001eb342970"/>
</dbReference>
<dbReference type="GO" id="GO:0010099">
    <property type="term" value="P:regulation of photomorphogenesis"/>
    <property type="evidence" value="ECO:0007669"/>
    <property type="project" value="InterPro"/>
</dbReference>
<feature type="region of interest" description="Disordered" evidence="1">
    <location>
        <begin position="617"/>
        <end position="676"/>
    </location>
</feature>
<dbReference type="HOGENOM" id="CLU_022849_0_0_1"/>
<keyword evidence="5" id="KW-1267">Proteomics identification</keyword>
<dbReference type="GeneID" id="103635300"/>
<dbReference type="EnsemblPlants" id="Zm00001eb342970_T001">
    <property type="protein sequence ID" value="Zm00001eb342970_P001"/>
    <property type="gene ID" value="Zm00001eb342970"/>
</dbReference>
<organism evidence="2">
    <name type="scientific">Zea mays</name>
    <name type="common">Maize</name>
    <dbReference type="NCBI Taxonomy" id="4577"/>
    <lineage>
        <taxon>Eukaryota</taxon>
        <taxon>Viridiplantae</taxon>
        <taxon>Streptophyta</taxon>
        <taxon>Embryophyta</taxon>
        <taxon>Tracheophyta</taxon>
        <taxon>Spermatophyta</taxon>
        <taxon>Magnoliopsida</taxon>
        <taxon>Liliopsida</taxon>
        <taxon>Poales</taxon>
        <taxon>Poaceae</taxon>
        <taxon>PACMAD clade</taxon>
        <taxon>Panicoideae</taxon>
        <taxon>Andropogonodae</taxon>
        <taxon>Andropogoneae</taxon>
        <taxon>Tripsacinae</taxon>
        <taxon>Zea</taxon>
    </lineage>
</organism>
<feature type="compositionally biased region" description="Basic and acidic residues" evidence="1">
    <location>
        <begin position="541"/>
        <end position="555"/>
    </location>
</feature>
<dbReference type="EMBL" id="CM000784">
    <property type="protein sequence ID" value="AQK91973.1"/>
    <property type="molecule type" value="Genomic_DNA"/>
</dbReference>
<dbReference type="InterPro" id="IPR037476">
    <property type="entry name" value="PCH1"/>
</dbReference>
<dbReference type="Gramene" id="Zm00001eb342970_T001">
    <property type="protein sequence ID" value="Zm00001eb342970_P001"/>
    <property type="gene ID" value="Zm00001eb342970"/>
</dbReference>
<dbReference type="RefSeq" id="XP_008656011.1">
    <property type="nucleotide sequence ID" value="XM_008657789.3"/>
</dbReference>
<dbReference type="AlphaFoldDB" id="K7VD56"/>
<dbReference type="PANTHER" id="PTHR36062:SF10">
    <property type="entry name" value="OS05G0552100 PROTEIN"/>
    <property type="match status" value="1"/>
</dbReference>
<evidence type="ECO:0007829" key="5">
    <source>
        <dbReference type="PeptideAtlas" id="K7VD56"/>
    </source>
</evidence>
<accession>K7VD56</accession>
<reference evidence="2" key="2">
    <citation type="submission" date="2015-12" db="EMBL/GenBank/DDBJ databases">
        <title>Update maize B73 reference genome by single molecule sequencing technologies.</title>
        <authorList>
            <consortium name="Maize Genome Sequencing Project"/>
            <person name="Ware D."/>
        </authorList>
    </citation>
    <scope>NUCLEOTIDE SEQUENCE</scope>
    <source>
        <tissue evidence="2">Seedling</tissue>
    </source>
</reference>
<gene>
    <name evidence="3" type="primary">LOC103635300</name>
    <name evidence="2" type="ORF">ZEAMMB73_Zm00001d009481</name>
</gene>
<feature type="compositionally biased region" description="Polar residues" evidence="1">
    <location>
        <begin position="42"/>
        <end position="53"/>
    </location>
</feature>
<evidence type="ECO:0000313" key="3">
    <source>
        <dbReference type="EnsemblPlants" id="Zm00001eb342970_P001"/>
    </source>
</evidence>
<keyword evidence="4" id="KW-1185">Reference proteome</keyword>
<dbReference type="KEGG" id="zma:103635300"/>
<reference evidence="3" key="3">
    <citation type="submission" date="2019-07" db="EMBL/GenBank/DDBJ databases">
        <authorList>
            <person name="Seetharam A."/>
            <person name="Woodhouse M."/>
            <person name="Cannon E."/>
        </authorList>
    </citation>
    <scope>NUCLEOTIDE SEQUENCE [LARGE SCALE GENOMIC DNA]</scope>
    <source>
        <strain evidence="3">cv. B73</strain>
    </source>
</reference>
<protein>
    <recommendedName>
        <fullName evidence="6">F-box protein</fullName>
    </recommendedName>
</protein>